<dbReference type="Gene3D" id="3.40.430.10">
    <property type="entry name" value="Dihydrofolate Reductase, subunit A"/>
    <property type="match status" value="1"/>
</dbReference>
<proteinExistence type="predicted"/>
<organism evidence="5 6">
    <name type="scientific">Ammonicoccus fulvus</name>
    <dbReference type="NCBI Taxonomy" id="3138240"/>
    <lineage>
        <taxon>Bacteria</taxon>
        <taxon>Bacillati</taxon>
        <taxon>Actinomycetota</taxon>
        <taxon>Actinomycetes</taxon>
        <taxon>Propionibacteriales</taxon>
        <taxon>Propionibacteriaceae</taxon>
        <taxon>Ammonicoccus</taxon>
    </lineage>
</organism>
<evidence type="ECO:0000259" key="4">
    <source>
        <dbReference type="Pfam" id="PF01872"/>
    </source>
</evidence>
<dbReference type="PANTHER" id="PTHR38011">
    <property type="entry name" value="DIHYDROFOLATE REDUCTASE FAMILY PROTEIN (AFU_ORTHOLOGUE AFUA_8G06820)"/>
    <property type="match status" value="1"/>
</dbReference>
<dbReference type="PANTHER" id="PTHR38011:SF7">
    <property type="entry name" value="2,5-DIAMINO-6-RIBOSYLAMINO-4(3H)-PYRIMIDINONE 5'-PHOSPHATE REDUCTASE"/>
    <property type="match status" value="1"/>
</dbReference>
<dbReference type="InterPro" id="IPR050765">
    <property type="entry name" value="Riboflavin_Biosynth_HTPR"/>
</dbReference>
<name>A0ABZ3FJ13_9ACTN</name>
<keyword evidence="3" id="KW-0560">Oxidoreductase</keyword>
<accession>A0ABZ3FJ13</accession>
<dbReference type="NCBIfam" id="NF010663">
    <property type="entry name" value="PRK14059.1-1"/>
    <property type="match status" value="1"/>
</dbReference>
<dbReference type="SUPFAM" id="SSF53597">
    <property type="entry name" value="Dihydrofolate reductase-like"/>
    <property type="match status" value="1"/>
</dbReference>
<evidence type="ECO:0000313" key="5">
    <source>
        <dbReference type="EMBL" id="XAN05993.1"/>
    </source>
</evidence>
<dbReference type="InterPro" id="IPR024072">
    <property type="entry name" value="DHFR-like_dom_sf"/>
</dbReference>
<dbReference type="EMBL" id="CP154795">
    <property type="protein sequence ID" value="XAN05993.1"/>
    <property type="molecule type" value="Genomic_DNA"/>
</dbReference>
<evidence type="ECO:0000256" key="2">
    <source>
        <dbReference type="ARBA" id="ARBA00022857"/>
    </source>
</evidence>
<protein>
    <submittedName>
        <fullName evidence="5">Pyrimidine reductase family protein</fullName>
    </submittedName>
</protein>
<dbReference type="RefSeq" id="WP_425307429.1">
    <property type="nucleotide sequence ID" value="NZ_CP154795.1"/>
</dbReference>
<feature type="domain" description="Bacterial bifunctional deaminase-reductase C-terminal" evidence="4">
    <location>
        <begin position="29"/>
        <end position="226"/>
    </location>
</feature>
<dbReference type="Pfam" id="PF01872">
    <property type="entry name" value="RibD_C"/>
    <property type="match status" value="1"/>
</dbReference>
<sequence length="246" mass="25971">MHELTKSTTVPDMLAPYDVPRPHPEGRAWTMANMVAGLDGTAAVGGRVGPLSEGPDVELFRLMRALADVVVVGAETVRKEGYGPVRLPEERQAARVATGRTPLPPLAVVTRSLDLDWESALFSEAGTPTMVITCAAAPADRLARARDHAEVLVVGEESVDLGAMLQELLGRGFSTVLCEGGPTLLGRLAASGLLDELCLTLTPLMGGDPLPVALTPEGGGTSAYQLRHSLVHDSTLFLRYEAAGRE</sequence>
<reference evidence="5 6" key="1">
    <citation type="submission" date="2024-04" db="EMBL/GenBank/DDBJ databases">
        <title>Isolation of an actinomycete strain from pig manure.</title>
        <authorList>
            <person name="Gong T."/>
            <person name="Yu Z."/>
            <person name="An M."/>
            <person name="Wei C."/>
            <person name="Yang W."/>
            <person name="Liu L."/>
        </authorList>
    </citation>
    <scope>NUCLEOTIDE SEQUENCE [LARGE SCALE GENOMIC DNA]</scope>
    <source>
        <strain evidence="5 6">ZF39</strain>
    </source>
</reference>
<evidence type="ECO:0000256" key="1">
    <source>
        <dbReference type="ARBA" id="ARBA00005104"/>
    </source>
</evidence>
<dbReference type="Proteomes" id="UP001442841">
    <property type="component" value="Chromosome"/>
</dbReference>
<gene>
    <name evidence="5" type="ORF">AADG42_01260</name>
</gene>
<evidence type="ECO:0000256" key="3">
    <source>
        <dbReference type="ARBA" id="ARBA00023002"/>
    </source>
</evidence>
<keyword evidence="2" id="KW-0521">NADP</keyword>
<dbReference type="InterPro" id="IPR002734">
    <property type="entry name" value="RibDG_C"/>
</dbReference>
<keyword evidence="6" id="KW-1185">Reference proteome</keyword>
<comment type="pathway">
    <text evidence="1">Cofactor biosynthesis; riboflavin biosynthesis.</text>
</comment>
<evidence type="ECO:0000313" key="6">
    <source>
        <dbReference type="Proteomes" id="UP001442841"/>
    </source>
</evidence>